<evidence type="ECO:0000313" key="1">
    <source>
        <dbReference type="EMBL" id="CAG6630555.1"/>
    </source>
</evidence>
<name>A0A8D8QFG5_9HEMI</name>
<reference evidence="1" key="1">
    <citation type="submission" date="2021-05" db="EMBL/GenBank/DDBJ databases">
        <authorList>
            <person name="Alioto T."/>
            <person name="Alioto T."/>
            <person name="Gomez Garrido J."/>
        </authorList>
    </citation>
    <scope>NUCLEOTIDE SEQUENCE</scope>
</reference>
<protein>
    <submittedName>
        <fullName evidence="1">Uncharacterized protein</fullName>
    </submittedName>
</protein>
<organism evidence="1">
    <name type="scientific">Cacopsylla melanoneura</name>
    <dbReference type="NCBI Taxonomy" id="428564"/>
    <lineage>
        <taxon>Eukaryota</taxon>
        <taxon>Metazoa</taxon>
        <taxon>Ecdysozoa</taxon>
        <taxon>Arthropoda</taxon>
        <taxon>Hexapoda</taxon>
        <taxon>Insecta</taxon>
        <taxon>Pterygota</taxon>
        <taxon>Neoptera</taxon>
        <taxon>Paraneoptera</taxon>
        <taxon>Hemiptera</taxon>
        <taxon>Sternorrhyncha</taxon>
        <taxon>Psylloidea</taxon>
        <taxon>Psyllidae</taxon>
        <taxon>Psyllinae</taxon>
        <taxon>Cacopsylla</taxon>
    </lineage>
</organism>
<dbReference type="EMBL" id="HBUF01074121">
    <property type="protein sequence ID" value="CAG6630554.1"/>
    <property type="molecule type" value="Transcribed_RNA"/>
</dbReference>
<accession>A0A8D8QFG5</accession>
<dbReference type="AlphaFoldDB" id="A0A8D8QFG5"/>
<dbReference type="EMBL" id="HBUF01074122">
    <property type="protein sequence ID" value="CAG6630555.1"/>
    <property type="molecule type" value="Transcribed_RNA"/>
</dbReference>
<proteinExistence type="predicted"/>
<sequence>MQAGLEIPRDPYTLPFTRFCYQAARREFRLCFCVLNQQNVFYTTLTLEHIMKNVLEHKTRNILYRRQKTKVGAMAKRTRGKGRVLTLLSGQHFSTFSFVSGQIRVWQSRSFRVESMHDFETPPKEATFVG</sequence>